<keyword evidence="2" id="KW-1185">Reference proteome</keyword>
<proteinExistence type="predicted"/>
<reference evidence="1 2" key="1">
    <citation type="journal article" date="2020" name="Cell">
        <title>Large-Scale Comparative Analyses of Tick Genomes Elucidate Their Genetic Diversity and Vector Capacities.</title>
        <authorList>
            <consortium name="Tick Genome and Microbiome Consortium (TIGMIC)"/>
            <person name="Jia N."/>
            <person name="Wang J."/>
            <person name="Shi W."/>
            <person name="Du L."/>
            <person name="Sun Y."/>
            <person name="Zhan W."/>
            <person name="Jiang J.F."/>
            <person name="Wang Q."/>
            <person name="Zhang B."/>
            <person name="Ji P."/>
            <person name="Bell-Sakyi L."/>
            <person name="Cui X.M."/>
            <person name="Yuan T.T."/>
            <person name="Jiang B.G."/>
            <person name="Yang W.F."/>
            <person name="Lam T.T."/>
            <person name="Chang Q.C."/>
            <person name="Ding S.J."/>
            <person name="Wang X.J."/>
            <person name="Zhu J.G."/>
            <person name="Ruan X.D."/>
            <person name="Zhao L."/>
            <person name="Wei J.T."/>
            <person name="Ye R.Z."/>
            <person name="Que T.C."/>
            <person name="Du C.H."/>
            <person name="Zhou Y.H."/>
            <person name="Cheng J.X."/>
            <person name="Dai P.F."/>
            <person name="Guo W.B."/>
            <person name="Han X.H."/>
            <person name="Huang E.J."/>
            <person name="Li L.F."/>
            <person name="Wei W."/>
            <person name="Gao Y.C."/>
            <person name="Liu J.Z."/>
            <person name="Shao H.Z."/>
            <person name="Wang X."/>
            <person name="Wang C.C."/>
            <person name="Yang T.C."/>
            <person name="Huo Q.B."/>
            <person name="Li W."/>
            <person name="Chen H.Y."/>
            <person name="Chen S.E."/>
            <person name="Zhou L.G."/>
            <person name="Ni X.B."/>
            <person name="Tian J.H."/>
            <person name="Sheng Y."/>
            <person name="Liu T."/>
            <person name="Pan Y.S."/>
            <person name="Xia L.Y."/>
            <person name="Li J."/>
            <person name="Zhao F."/>
            <person name="Cao W.C."/>
        </authorList>
    </citation>
    <scope>NUCLEOTIDE SEQUENCE [LARGE SCALE GENOMIC DNA]</scope>
    <source>
        <strain evidence="1">Iper-2018</strain>
    </source>
</reference>
<organism evidence="1 2">
    <name type="scientific">Ixodes persulcatus</name>
    <name type="common">Taiga tick</name>
    <dbReference type="NCBI Taxonomy" id="34615"/>
    <lineage>
        <taxon>Eukaryota</taxon>
        <taxon>Metazoa</taxon>
        <taxon>Ecdysozoa</taxon>
        <taxon>Arthropoda</taxon>
        <taxon>Chelicerata</taxon>
        <taxon>Arachnida</taxon>
        <taxon>Acari</taxon>
        <taxon>Parasitiformes</taxon>
        <taxon>Ixodida</taxon>
        <taxon>Ixodoidea</taxon>
        <taxon>Ixodidae</taxon>
        <taxon>Ixodinae</taxon>
        <taxon>Ixodes</taxon>
    </lineage>
</organism>
<evidence type="ECO:0000313" key="2">
    <source>
        <dbReference type="Proteomes" id="UP000805193"/>
    </source>
</evidence>
<accession>A0AC60PWX9</accession>
<dbReference type="EMBL" id="JABSTQ010009804">
    <property type="protein sequence ID" value="KAG0425771.1"/>
    <property type="molecule type" value="Genomic_DNA"/>
</dbReference>
<comment type="caution">
    <text evidence="1">The sequence shown here is derived from an EMBL/GenBank/DDBJ whole genome shotgun (WGS) entry which is preliminary data.</text>
</comment>
<protein>
    <submittedName>
        <fullName evidence="1">Uncharacterized protein</fullName>
    </submittedName>
</protein>
<dbReference type="Proteomes" id="UP000805193">
    <property type="component" value="Unassembled WGS sequence"/>
</dbReference>
<name>A0AC60PWX9_IXOPE</name>
<sequence length="97" mass="10668">MRRTSLRISGPFRSRGSKQRADESPSPGGVMTRGESDGREREPLLTQLLGGGSRRNKDAAESPSLVREVELPLSVLDEVSASLPPSLIRLSITRLRW</sequence>
<evidence type="ECO:0000313" key="1">
    <source>
        <dbReference type="EMBL" id="KAG0425771.1"/>
    </source>
</evidence>
<gene>
    <name evidence="1" type="ORF">HPB47_027077</name>
</gene>